<evidence type="ECO:0000313" key="2">
    <source>
        <dbReference type="Proteomes" id="UP001291309"/>
    </source>
</evidence>
<dbReference type="EMBL" id="JAXIVS010000023">
    <property type="protein sequence ID" value="MDY7232737.1"/>
    <property type="molecule type" value="Genomic_DNA"/>
</dbReference>
<dbReference type="Proteomes" id="UP001291309">
    <property type="component" value="Unassembled WGS sequence"/>
</dbReference>
<comment type="caution">
    <text evidence="1">The sequence shown here is derived from an EMBL/GenBank/DDBJ whole genome shotgun (WGS) entry which is preliminary data.</text>
</comment>
<gene>
    <name evidence="1" type="ORF">SYV04_40500</name>
</gene>
<sequence>MEGLSKEAWEERLCSYSRSAHAMRRTSVVEEMPALYQEQYSVGRGFMQGWLARYGPRMLAERTALLERAGAVSPSPMVVIHGDVLLASVVLDLAGPHAATGEQRLVALLDQEYEWFLRTYPEPREFDYHVSSWSRFEPASEALLAKARERGHVLQAERKYFNHLTGTLWGPRRGLEAENLWGWDGVKLELVEEALTHVRF</sequence>
<protein>
    <submittedName>
        <fullName evidence="1">Uncharacterized protein</fullName>
    </submittedName>
</protein>
<name>A0ABU5HIU4_9BACT</name>
<organism evidence="1 2">
    <name type="scientific">Hyalangium rubrum</name>
    <dbReference type="NCBI Taxonomy" id="3103134"/>
    <lineage>
        <taxon>Bacteria</taxon>
        <taxon>Pseudomonadati</taxon>
        <taxon>Myxococcota</taxon>
        <taxon>Myxococcia</taxon>
        <taxon>Myxococcales</taxon>
        <taxon>Cystobacterineae</taxon>
        <taxon>Archangiaceae</taxon>
        <taxon>Hyalangium</taxon>
    </lineage>
</organism>
<keyword evidence="2" id="KW-1185">Reference proteome</keyword>
<accession>A0ABU5HIU4</accession>
<evidence type="ECO:0000313" key="1">
    <source>
        <dbReference type="EMBL" id="MDY7232737.1"/>
    </source>
</evidence>
<reference evidence="1 2" key="1">
    <citation type="submission" date="2023-12" db="EMBL/GenBank/DDBJ databases">
        <title>the genome sequence of Hyalangium sp. s54d21.</title>
        <authorList>
            <person name="Zhang X."/>
        </authorList>
    </citation>
    <scope>NUCLEOTIDE SEQUENCE [LARGE SCALE GENOMIC DNA]</scope>
    <source>
        <strain evidence="2">s54d21</strain>
    </source>
</reference>
<proteinExistence type="predicted"/>
<dbReference type="RefSeq" id="WP_321551452.1">
    <property type="nucleotide sequence ID" value="NZ_JAXIVS010000023.1"/>
</dbReference>